<keyword evidence="2" id="KW-1185">Reference proteome</keyword>
<reference evidence="1 2" key="1">
    <citation type="journal article" date="2016" name="Nat. Commun.">
        <title>Extremotolerant tardigrade genome and improved radiotolerance of human cultured cells by tardigrade-unique protein.</title>
        <authorList>
            <person name="Hashimoto T."/>
            <person name="Horikawa D.D."/>
            <person name="Saito Y."/>
            <person name="Kuwahara H."/>
            <person name="Kozuka-Hata H."/>
            <person name="Shin-I T."/>
            <person name="Minakuchi Y."/>
            <person name="Ohishi K."/>
            <person name="Motoyama A."/>
            <person name="Aizu T."/>
            <person name="Enomoto A."/>
            <person name="Kondo K."/>
            <person name="Tanaka S."/>
            <person name="Hara Y."/>
            <person name="Koshikawa S."/>
            <person name="Sagara H."/>
            <person name="Miura T."/>
            <person name="Yokobori S."/>
            <person name="Miyagawa K."/>
            <person name="Suzuki Y."/>
            <person name="Kubo T."/>
            <person name="Oyama M."/>
            <person name="Kohara Y."/>
            <person name="Fujiyama A."/>
            <person name="Arakawa K."/>
            <person name="Katayama T."/>
            <person name="Toyoda A."/>
            <person name="Kunieda T."/>
        </authorList>
    </citation>
    <scope>NUCLEOTIDE SEQUENCE [LARGE SCALE GENOMIC DNA]</scope>
    <source>
        <strain evidence="1 2">YOKOZUNA-1</strain>
    </source>
</reference>
<accession>A0A1D1UZL9</accession>
<dbReference type="Proteomes" id="UP000186922">
    <property type="component" value="Unassembled WGS sequence"/>
</dbReference>
<dbReference type="EMBL" id="BDGG01000003">
    <property type="protein sequence ID" value="GAU95064.1"/>
    <property type="molecule type" value="Genomic_DNA"/>
</dbReference>
<gene>
    <name evidence="1" type="primary">RvY_06742-1</name>
    <name evidence="1" type="synonym">RvY_06742.1</name>
    <name evidence="1" type="ORF">RvY_06742</name>
</gene>
<sequence length="66" mass="7117">MDSAVVRNAYAEFAIASHRKAAGVVVNAASIHCRVAMAKFEFRTPSATTCCACTYGFENFRTALPN</sequence>
<dbReference type="AlphaFoldDB" id="A0A1D1UZL9"/>
<protein>
    <submittedName>
        <fullName evidence="1">Uncharacterized protein</fullName>
    </submittedName>
</protein>
<comment type="caution">
    <text evidence="1">The sequence shown here is derived from an EMBL/GenBank/DDBJ whole genome shotgun (WGS) entry which is preliminary data.</text>
</comment>
<evidence type="ECO:0000313" key="2">
    <source>
        <dbReference type="Proteomes" id="UP000186922"/>
    </source>
</evidence>
<evidence type="ECO:0000313" key="1">
    <source>
        <dbReference type="EMBL" id="GAU95064.1"/>
    </source>
</evidence>
<organism evidence="1 2">
    <name type="scientific">Ramazzottius varieornatus</name>
    <name type="common">Water bear</name>
    <name type="synonym">Tardigrade</name>
    <dbReference type="NCBI Taxonomy" id="947166"/>
    <lineage>
        <taxon>Eukaryota</taxon>
        <taxon>Metazoa</taxon>
        <taxon>Ecdysozoa</taxon>
        <taxon>Tardigrada</taxon>
        <taxon>Eutardigrada</taxon>
        <taxon>Parachela</taxon>
        <taxon>Hypsibioidea</taxon>
        <taxon>Ramazzottiidae</taxon>
        <taxon>Ramazzottius</taxon>
    </lineage>
</organism>
<name>A0A1D1UZL9_RAMVA</name>
<proteinExistence type="predicted"/>